<dbReference type="EMBL" id="FNWT01000002">
    <property type="protein sequence ID" value="SEH41715.1"/>
    <property type="molecule type" value="Genomic_DNA"/>
</dbReference>
<dbReference type="InterPro" id="IPR012902">
    <property type="entry name" value="N_methyl_site"/>
</dbReference>
<comment type="caution">
    <text evidence="1">The sequence shown here is derived from an EMBL/GenBank/DDBJ whole genome shotgun (WGS) entry which is preliminary data.</text>
</comment>
<dbReference type="PROSITE" id="PS00409">
    <property type="entry name" value="PROKAR_NTER_METHYL"/>
    <property type="match status" value="1"/>
</dbReference>
<evidence type="ECO:0000313" key="1">
    <source>
        <dbReference type="EMBL" id="SEH41715.1"/>
    </source>
</evidence>
<keyword evidence="2" id="KW-1185">Reference proteome</keyword>
<sequence length="191" mass="20717">MIARHIASRRLPRSGSGFTLVELLAALLVLTLLTSVVAVGTSGALDVYRREQFASQAQMLSGTVDSSLADPFRFMTSTLAEDGQEVDTVVFHRQTISAAGGVRLVSIDGQLYLQGDQGDFPLLNGSAYGNCKIELVDDPTDPEDDYSCTSVCVKGAYRITDASDPSLSRTYRFYYTPLGESYTRELPIPTS</sequence>
<name>A0A1H6I4Z9_9ACTN</name>
<proteinExistence type="predicted"/>
<dbReference type="Proteomes" id="UP000199135">
    <property type="component" value="Unassembled WGS sequence"/>
</dbReference>
<dbReference type="Pfam" id="PF07963">
    <property type="entry name" value="N_methyl"/>
    <property type="match status" value="1"/>
</dbReference>
<gene>
    <name evidence="1" type="ORF">SAMN05216447_10238</name>
</gene>
<organism evidence="1 2">
    <name type="scientific">Parafannyhessea umbonata</name>
    <dbReference type="NCBI Taxonomy" id="604330"/>
    <lineage>
        <taxon>Bacteria</taxon>
        <taxon>Bacillati</taxon>
        <taxon>Actinomycetota</taxon>
        <taxon>Coriobacteriia</taxon>
        <taxon>Coriobacteriales</taxon>
        <taxon>Atopobiaceae</taxon>
        <taxon>Parafannyhessea</taxon>
    </lineage>
</organism>
<accession>A0A1H6I4Z9</accession>
<evidence type="ECO:0000313" key="2">
    <source>
        <dbReference type="Proteomes" id="UP000199135"/>
    </source>
</evidence>
<reference evidence="1 2" key="1">
    <citation type="submission" date="2016-10" db="EMBL/GenBank/DDBJ databases">
        <authorList>
            <person name="Varghese N."/>
            <person name="Submissions S."/>
        </authorList>
    </citation>
    <scope>NUCLEOTIDE SEQUENCE [LARGE SCALE GENOMIC DNA]</scope>
    <source>
        <strain evidence="1 2">WCP15</strain>
    </source>
</reference>
<protein>
    <submittedName>
        <fullName evidence="1">Prepilin-type N-terminal cleavage/methylation domain-containing protein</fullName>
    </submittedName>
</protein>
<dbReference type="NCBIfam" id="TIGR02532">
    <property type="entry name" value="IV_pilin_GFxxxE"/>
    <property type="match status" value="1"/>
</dbReference>
<dbReference type="RefSeq" id="WP_078686930.1">
    <property type="nucleotide sequence ID" value="NZ_FNWT01000002.1"/>
</dbReference>